<sequence>MPKNKPPLPPLHAAPTQSAAASAPLPNNPNSGPTDAPTPGADGTAPINATRACGPANPSVDADDPSINTHNGSEHPLVTAGAAATAGDTADDLD</sequence>
<accession>A0A7I7RRU6</accession>
<proteinExistence type="predicted"/>
<organism evidence="2 3">
    <name type="scientific">Mycolicibacterium arabiense</name>
    <dbReference type="NCBI Taxonomy" id="1286181"/>
    <lineage>
        <taxon>Bacteria</taxon>
        <taxon>Bacillati</taxon>
        <taxon>Actinomycetota</taxon>
        <taxon>Actinomycetes</taxon>
        <taxon>Mycobacteriales</taxon>
        <taxon>Mycobacteriaceae</taxon>
        <taxon>Mycolicibacterium</taxon>
    </lineage>
</organism>
<feature type="compositionally biased region" description="Low complexity" evidence="1">
    <location>
        <begin position="79"/>
        <end position="88"/>
    </location>
</feature>
<name>A0A7I7RRU6_9MYCO</name>
<dbReference type="KEGG" id="marz:MARA_07420"/>
<evidence type="ECO:0000313" key="3">
    <source>
        <dbReference type="Proteomes" id="UP000467428"/>
    </source>
</evidence>
<dbReference type="EMBL" id="AP022593">
    <property type="protein sequence ID" value="BBY47274.1"/>
    <property type="molecule type" value="Genomic_DNA"/>
</dbReference>
<dbReference type="AlphaFoldDB" id="A0A7I7RRU6"/>
<evidence type="ECO:0000313" key="2">
    <source>
        <dbReference type="EMBL" id="BBY47274.1"/>
    </source>
</evidence>
<gene>
    <name evidence="2" type="ORF">MARA_07420</name>
</gene>
<keyword evidence="3" id="KW-1185">Reference proteome</keyword>
<dbReference type="Proteomes" id="UP000467428">
    <property type="component" value="Chromosome"/>
</dbReference>
<reference evidence="2 3" key="1">
    <citation type="journal article" date="2019" name="Emerg. Microbes Infect.">
        <title>Comprehensive subspecies identification of 175 nontuberculous mycobacteria species based on 7547 genomic profiles.</title>
        <authorList>
            <person name="Matsumoto Y."/>
            <person name="Kinjo T."/>
            <person name="Motooka D."/>
            <person name="Nabeya D."/>
            <person name="Jung N."/>
            <person name="Uechi K."/>
            <person name="Horii T."/>
            <person name="Iida T."/>
            <person name="Fujita J."/>
            <person name="Nakamura S."/>
        </authorList>
    </citation>
    <scope>NUCLEOTIDE SEQUENCE [LARGE SCALE GENOMIC DNA]</scope>
    <source>
        <strain evidence="2 3">JCM 18538</strain>
    </source>
</reference>
<evidence type="ECO:0000256" key="1">
    <source>
        <dbReference type="SAM" id="MobiDB-lite"/>
    </source>
</evidence>
<geneLocation type="plasmid" evidence="3">
    <name>pjcm18538 dna</name>
</geneLocation>
<feature type="compositionally biased region" description="Pro residues" evidence="1">
    <location>
        <begin position="1"/>
        <end position="12"/>
    </location>
</feature>
<feature type="region of interest" description="Disordered" evidence="1">
    <location>
        <begin position="1"/>
        <end position="94"/>
    </location>
</feature>
<feature type="compositionally biased region" description="Low complexity" evidence="1">
    <location>
        <begin position="13"/>
        <end position="31"/>
    </location>
</feature>
<protein>
    <submittedName>
        <fullName evidence="2">Uncharacterized protein</fullName>
    </submittedName>
</protein>